<dbReference type="PROSITE" id="PS50885">
    <property type="entry name" value="HAMP"/>
    <property type="match status" value="1"/>
</dbReference>
<reference evidence="23 24" key="1">
    <citation type="submission" date="2020-08" db="EMBL/GenBank/DDBJ databases">
        <title>Genomic Encyclopedia of Type Strains, Phase III (KMG-III): the genomes of soil and plant-associated and newly described type strains.</title>
        <authorList>
            <person name="Whitman W."/>
        </authorList>
    </citation>
    <scope>NUCLEOTIDE SEQUENCE [LARGE SCALE GENOMIC DNA]</scope>
    <source>
        <strain evidence="23 24">CECT 7341</strain>
    </source>
</reference>
<evidence type="ECO:0000259" key="19">
    <source>
        <dbReference type="PROSITE" id="PS50109"/>
    </source>
</evidence>
<evidence type="ECO:0000256" key="4">
    <source>
        <dbReference type="ARBA" id="ARBA00022475"/>
    </source>
</evidence>
<dbReference type="InterPro" id="IPR001789">
    <property type="entry name" value="Sig_transdc_resp-reg_receiver"/>
</dbReference>
<evidence type="ECO:0000256" key="1">
    <source>
        <dbReference type="ARBA" id="ARBA00000085"/>
    </source>
</evidence>
<dbReference type="InterPro" id="IPR004358">
    <property type="entry name" value="Sig_transdc_His_kin-like_C"/>
</dbReference>
<evidence type="ECO:0000256" key="2">
    <source>
        <dbReference type="ARBA" id="ARBA00004651"/>
    </source>
</evidence>
<keyword evidence="24" id="KW-1185">Reference proteome</keyword>
<dbReference type="Gene3D" id="1.10.287.130">
    <property type="match status" value="1"/>
</dbReference>
<dbReference type="RefSeq" id="WP_183313564.1">
    <property type="nucleotide sequence ID" value="NZ_JACHXQ010000002.1"/>
</dbReference>
<evidence type="ECO:0000256" key="18">
    <source>
        <dbReference type="SAM" id="Phobius"/>
    </source>
</evidence>
<dbReference type="Pfam" id="PF00072">
    <property type="entry name" value="Response_reg"/>
    <property type="match status" value="1"/>
</dbReference>
<dbReference type="InterPro" id="IPR005467">
    <property type="entry name" value="His_kinase_dom"/>
</dbReference>
<feature type="domain" description="HPt" evidence="22">
    <location>
        <begin position="798"/>
        <end position="887"/>
    </location>
</feature>
<comment type="subcellular location">
    <subcellularLocation>
        <location evidence="2">Cell membrane</location>
        <topology evidence="2">Multi-pass membrane protein</topology>
    </subcellularLocation>
</comment>
<feature type="domain" description="Response regulatory" evidence="20">
    <location>
        <begin position="639"/>
        <end position="756"/>
    </location>
</feature>
<dbReference type="InterPro" id="IPR036097">
    <property type="entry name" value="HisK_dim/P_sf"/>
</dbReference>
<dbReference type="InterPro" id="IPR036890">
    <property type="entry name" value="HATPase_C_sf"/>
</dbReference>
<dbReference type="PROSITE" id="PS50109">
    <property type="entry name" value="HIS_KIN"/>
    <property type="match status" value="1"/>
</dbReference>
<evidence type="ECO:0000313" key="24">
    <source>
        <dbReference type="Proteomes" id="UP000563050"/>
    </source>
</evidence>
<comment type="caution">
    <text evidence="23">The sequence shown here is derived from an EMBL/GenBank/DDBJ whole genome shotgun (WGS) entry which is preliminary data.</text>
</comment>
<dbReference type="CDD" id="cd17546">
    <property type="entry name" value="REC_hyHK_CKI1_RcsC-like"/>
    <property type="match status" value="1"/>
</dbReference>
<keyword evidence="9 23" id="KW-0418">Kinase</keyword>
<feature type="compositionally biased region" description="Polar residues" evidence="17">
    <location>
        <begin position="890"/>
        <end position="909"/>
    </location>
</feature>
<evidence type="ECO:0000256" key="17">
    <source>
        <dbReference type="SAM" id="MobiDB-lite"/>
    </source>
</evidence>
<comment type="catalytic activity">
    <reaction evidence="1">
        <text>ATP + protein L-histidine = ADP + protein N-phospho-L-histidine.</text>
        <dbReference type="EC" id="2.7.13.3"/>
    </reaction>
</comment>
<proteinExistence type="predicted"/>
<dbReference type="Pfam" id="PF01627">
    <property type="entry name" value="Hpt"/>
    <property type="match status" value="1"/>
</dbReference>
<dbReference type="PROSITE" id="PS50110">
    <property type="entry name" value="RESPONSE_REGULATORY"/>
    <property type="match status" value="1"/>
</dbReference>
<dbReference type="Proteomes" id="UP000563050">
    <property type="component" value="Unassembled WGS sequence"/>
</dbReference>
<keyword evidence="8" id="KW-0547">Nucleotide-binding</keyword>
<keyword evidence="11 18" id="KW-1133">Transmembrane helix</keyword>
<dbReference type="SMART" id="SM00388">
    <property type="entry name" value="HisKA"/>
    <property type="match status" value="1"/>
</dbReference>
<feature type="domain" description="Histidine kinase" evidence="19">
    <location>
        <begin position="273"/>
        <end position="494"/>
    </location>
</feature>
<gene>
    <name evidence="23" type="ORF">FHR95_000954</name>
</gene>
<keyword evidence="4" id="KW-1003">Cell membrane</keyword>
<keyword evidence="6 23" id="KW-0808">Transferase</keyword>
<dbReference type="InterPro" id="IPR003661">
    <property type="entry name" value="HisK_dim/P_dom"/>
</dbReference>
<evidence type="ECO:0000256" key="13">
    <source>
        <dbReference type="ARBA" id="ARBA00023136"/>
    </source>
</evidence>
<feature type="coiled-coil region" evidence="16">
    <location>
        <begin position="207"/>
        <end position="252"/>
    </location>
</feature>
<dbReference type="GO" id="GO:0005886">
    <property type="term" value="C:plasma membrane"/>
    <property type="evidence" value="ECO:0007669"/>
    <property type="project" value="UniProtKB-SubCell"/>
</dbReference>
<dbReference type="PANTHER" id="PTHR45339">
    <property type="entry name" value="HYBRID SIGNAL TRANSDUCTION HISTIDINE KINASE J"/>
    <property type="match status" value="1"/>
</dbReference>
<dbReference type="InterPro" id="IPR008207">
    <property type="entry name" value="Sig_transdc_His_kin_Hpt_dom"/>
</dbReference>
<protein>
    <recommendedName>
        <fullName evidence="3">histidine kinase</fullName>
        <ecNumber evidence="3">2.7.13.3</ecNumber>
    </recommendedName>
</protein>
<dbReference type="PRINTS" id="PR00344">
    <property type="entry name" value="BCTRLSENSOR"/>
</dbReference>
<dbReference type="SMART" id="SM00387">
    <property type="entry name" value="HATPase_c"/>
    <property type="match status" value="1"/>
</dbReference>
<dbReference type="Pfam" id="PF02518">
    <property type="entry name" value="HATPase_c"/>
    <property type="match status" value="1"/>
</dbReference>
<feature type="modified residue" description="4-aspartylphosphate" evidence="15">
    <location>
        <position position="688"/>
    </location>
</feature>
<dbReference type="FunFam" id="1.10.287.130:FF:000003">
    <property type="entry name" value="Histidine kinase"/>
    <property type="match status" value="1"/>
</dbReference>
<dbReference type="InterPro" id="IPR003660">
    <property type="entry name" value="HAMP_dom"/>
</dbReference>
<evidence type="ECO:0000256" key="5">
    <source>
        <dbReference type="ARBA" id="ARBA00022553"/>
    </source>
</evidence>
<accession>A0A7W5DIW8</accession>
<feature type="transmembrane region" description="Helical" evidence="18">
    <location>
        <begin position="148"/>
        <end position="171"/>
    </location>
</feature>
<evidence type="ECO:0000313" key="23">
    <source>
        <dbReference type="EMBL" id="MBB3183413.1"/>
    </source>
</evidence>
<dbReference type="FunFam" id="3.30.565.10:FF:000010">
    <property type="entry name" value="Sensor histidine kinase RcsC"/>
    <property type="match status" value="1"/>
</dbReference>
<evidence type="ECO:0000256" key="8">
    <source>
        <dbReference type="ARBA" id="ARBA00022741"/>
    </source>
</evidence>
<dbReference type="AlphaFoldDB" id="A0A7W5DIW8"/>
<name>A0A7W5DIW8_9GAMM</name>
<dbReference type="Gene3D" id="3.40.50.2300">
    <property type="match status" value="1"/>
</dbReference>
<evidence type="ECO:0000256" key="12">
    <source>
        <dbReference type="ARBA" id="ARBA00023012"/>
    </source>
</evidence>
<dbReference type="SUPFAM" id="SSF52172">
    <property type="entry name" value="CheY-like"/>
    <property type="match status" value="1"/>
</dbReference>
<dbReference type="CDD" id="cd16922">
    <property type="entry name" value="HATPase_EvgS-ArcB-TorS-like"/>
    <property type="match status" value="1"/>
</dbReference>
<dbReference type="Pfam" id="PF00512">
    <property type="entry name" value="HisKA"/>
    <property type="match status" value="1"/>
</dbReference>
<dbReference type="InterPro" id="IPR036641">
    <property type="entry name" value="HPT_dom_sf"/>
</dbReference>
<evidence type="ECO:0000259" key="20">
    <source>
        <dbReference type="PROSITE" id="PS50110"/>
    </source>
</evidence>
<dbReference type="PROSITE" id="PS50894">
    <property type="entry name" value="HPT"/>
    <property type="match status" value="1"/>
</dbReference>
<evidence type="ECO:0000256" key="7">
    <source>
        <dbReference type="ARBA" id="ARBA00022692"/>
    </source>
</evidence>
<dbReference type="CDD" id="cd00082">
    <property type="entry name" value="HisKA"/>
    <property type="match status" value="1"/>
</dbReference>
<dbReference type="Gene3D" id="1.20.120.160">
    <property type="entry name" value="HPT domain"/>
    <property type="match status" value="1"/>
</dbReference>
<evidence type="ECO:0000256" key="16">
    <source>
        <dbReference type="SAM" id="Coils"/>
    </source>
</evidence>
<dbReference type="InterPro" id="IPR011006">
    <property type="entry name" value="CheY-like_superfamily"/>
</dbReference>
<keyword evidence="7 18" id="KW-0812">Transmembrane</keyword>
<dbReference type="PANTHER" id="PTHR45339:SF1">
    <property type="entry name" value="HYBRID SIGNAL TRANSDUCTION HISTIDINE KINASE J"/>
    <property type="match status" value="1"/>
</dbReference>
<dbReference type="GO" id="GO:0005524">
    <property type="term" value="F:ATP binding"/>
    <property type="evidence" value="ECO:0007669"/>
    <property type="project" value="UniProtKB-KW"/>
</dbReference>
<evidence type="ECO:0000256" key="6">
    <source>
        <dbReference type="ARBA" id="ARBA00022679"/>
    </source>
</evidence>
<feature type="region of interest" description="Disordered" evidence="17">
    <location>
        <begin position="889"/>
        <end position="909"/>
    </location>
</feature>
<organism evidence="23 24">
    <name type="scientific">Halomonas fontilapidosi</name>
    <dbReference type="NCBI Taxonomy" id="616675"/>
    <lineage>
        <taxon>Bacteria</taxon>
        <taxon>Pseudomonadati</taxon>
        <taxon>Pseudomonadota</taxon>
        <taxon>Gammaproteobacteria</taxon>
        <taxon>Oceanospirillales</taxon>
        <taxon>Halomonadaceae</taxon>
        <taxon>Halomonas</taxon>
    </lineage>
</organism>
<dbReference type="EMBL" id="JACHXQ010000002">
    <property type="protein sequence ID" value="MBB3183413.1"/>
    <property type="molecule type" value="Genomic_DNA"/>
</dbReference>
<dbReference type="SUPFAM" id="SSF47384">
    <property type="entry name" value="Homodimeric domain of signal transducing histidine kinase"/>
    <property type="match status" value="1"/>
</dbReference>
<dbReference type="SUPFAM" id="SSF55874">
    <property type="entry name" value="ATPase domain of HSP90 chaperone/DNA topoisomerase II/histidine kinase"/>
    <property type="match status" value="1"/>
</dbReference>
<dbReference type="GO" id="GO:0000155">
    <property type="term" value="F:phosphorelay sensor kinase activity"/>
    <property type="evidence" value="ECO:0007669"/>
    <property type="project" value="InterPro"/>
</dbReference>
<dbReference type="EC" id="2.7.13.3" evidence="3"/>
<evidence type="ECO:0000259" key="21">
    <source>
        <dbReference type="PROSITE" id="PS50885"/>
    </source>
</evidence>
<keyword evidence="13 18" id="KW-0472">Membrane</keyword>
<evidence type="ECO:0000256" key="9">
    <source>
        <dbReference type="ARBA" id="ARBA00022777"/>
    </source>
</evidence>
<dbReference type="Gene3D" id="3.30.565.10">
    <property type="entry name" value="Histidine kinase-like ATPase, C-terminal domain"/>
    <property type="match status" value="1"/>
</dbReference>
<evidence type="ECO:0000259" key="22">
    <source>
        <dbReference type="PROSITE" id="PS50894"/>
    </source>
</evidence>
<keyword evidence="16" id="KW-0175">Coiled coil</keyword>
<keyword evidence="5 15" id="KW-0597">Phosphoprotein</keyword>
<dbReference type="SMART" id="SM00448">
    <property type="entry name" value="REC"/>
    <property type="match status" value="1"/>
</dbReference>
<evidence type="ECO:0000256" key="15">
    <source>
        <dbReference type="PROSITE-ProRule" id="PRU00169"/>
    </source>
</evidence>
<sequence>MSLKTRLMLLILGLPMLLLALLVGTALTLEDRQRQAALRDELTRGVELVAPALAEAARQGDEPGLMRLGDGLLALPHVQALRLQDGQGATLLERGRIRDLPAPADHDGIQLREHEHRWLLYAPLGVGEPILAWLVLDIDTTPLLLTRYRHLAIGGLALMLAGLLLFLAAYATLRWLSQPLEDATRALDRLSFGVVPEPLATPPTPELAGLARRVNALAAHMDRAREEMQSQIEQATDELQESMETIEVQNIELDIAHRRALEANRVKSEFLANMSHEIRTPLNGIVGFCRLLGRSQLEPRQQEWLDQVQRACDNLLMLVNDVLDFSKLEAGRVALERLPLDMVGLVDEVLGLQAPLAQQKGLQLLGLVYDDVPADLDGDPLRIRQVLTNLVNNALKFTHQGEVIVRVMLEQAETSRVVLRVSVSDTGMGLNEEARRHLFQAFHQADISHPREFGGTGLGLAICRQLVEQMGGQIDVESTPGRGSTFSFTLPLPGSAENERTPELSLDGDVVGIEESHTPTRRALMHLMTRWGACATPLAKVESDTAPALVVAGLNSDDLEEARLARWRGRLEGLGCPALLLVNASPPDLPTLPLPHGGEVLGKPVSRSALADAVSRHLVAAPRALPVAAQDPSPAASARLLVVDDSDANRLLLSELLAGLGLPVAQVASGEDALSLAHDRDFDLVLMDIRMAGMDGVETTRALRCLGGGWRRTPIIAVTAHVQGEQHQMLRDNGLDDVLIKPLQPQRLARLLEEYLGIVLPHQDATSEPAAHLDTPGEEGQELAVVDLDLGARLAGGRESLARELLATLADSLSHTEQAIRDAIAHDNEVALLDALHALNGACRYCGTPRLGLLAETLETRLRSRGMSAVAPLLPDLYTAMDELRAWQADQPSSTTKAMANASSSDSDR</sequence>
<keyword evidence="10" id="KW-0067">ATP-binding</keyword>
<feature type="domain" description="HAMP" evidence="21">
    <location>
        <begin position="174"/>
        <end position="226"/>
    </location>
</feature>
<dbReference type="InterPro" id="IPR003594">
    <property type="entry name" value="HATPase_dom"/>
</dbReference>
<feature type="modified residue" description="Phosphohistidine" evidence="14">
    <location>
        <position position="837"/>
    </location>
</feature>
<keyword evidence="12" id="KW-0902">Two-component regulatory system</keyword>
<evidence type="ECO:0000256" key="11">
    <source>
        <dbReference type="ARBA" id="ARBA00022989"/>
    </source>
</evidence>
<evidence type="ECO:0000256" key="10">
    <source>
        <dbReference type="ARBA" id="ARBA00022840"/>
    </source>
</evidence>
<evidence type="ECO:0000256" key="14">
    <source>
        <dbReference type="PROSITE-ProRule" id="PRU00110"/>
    </source>
</evidence>
<evidence type="ECO:0000256" key="3">
    <source>
        <dbReference type="ARBA" id="ARBA00012438"/>
    </source>
</evidence>
<dbReference type="SUPFAM" id="SSF47226">
    <property type="entry name" value="Histidine-containing phosphotransfer domain, HPT domain"/>
    <property type="match status" value="1"/>
</dbReference>